<sequence length="614" mass="71097">MDDDKFLPKLSQNLLKILDDDEYYDITIEVGNDPYVKIFRAHMVILNYRSTYLQRILSTNKKKNGETLVHIKLPNILPENFQIILRYIYGGSLSLDECDTLRIFKVLVAASELNLQELVDYLQLYIIKNDKNWMDQNFSLIYQTSFENNSFLELQKYCTDLTSKRPDKILKSISLSSIPEKLLVSILQNNSHQMSEIQVWKYVVKWGIAQNPELPSDPATFSKEDFNVLKNTLQRLIPFIEFSNLTAREFSDEILPYKRVLPKELYKDLLKTFLNSHPDTIPNDNLKIQNFDSKIITFQHVELISKWIDKLDITDKSTPLYEFKLTLRGSRDGLTPDKFHDICDDRSCTLTIVKVKGNDQILGGYNPIEWKSERGYVATKDSFIFSFKNGDDINDHILSRVVNENYAIFNDQTYGPSFGCTDLILRGDSGYCIKDSYEKQIRGASSESALHYGVSCDCCNYTIRGERWKCTSCENYDLCQVCKTKSNIHNHPDDHGFKLIPHSETSGRAPQFFRHYGVMCDSCEKTIRGMRWKCLFCKNYDLCQDCKSKSPNVHDNNHAFQPIAYSGLSLFEMTVGRNATCDYCKLTCTGNRCYKCANGEFPVEEYELFQVIKR</sequence>
<dbReference type="PROSITE" id="PS51886">
    <property type="entry name" value="TLDC"/>
    <property type="match status" value="1"/>
</dbReference>
<keyword evidence="1" id="KW-0479">Metal-binding</keyword>
<reference evidence="8 9" key="1">
    <citation type="submission" date="2017-11" db="EMBL/GenBank/DDBJ databases">
        <title>The genome of Rhizophagus clarus HR1 reveals common genetic basis of auxotrophy among arbuscular mycorrhizal fungi.</title>
        <authorList>
            <person name="Kobayashi Y."/>
        </authorList>
    </citation>
    <scope>NUCLEOTIDE SEQUENCE [LARGE SCALE GENOMIC DNA]</scope>
    <source>
        <strain evidence="8 9">HR1</strain>
    </source>
</reference>
<dbReference type="InterPro" id="IPR011333">
    <property type="entry name" value="SKP1/BTB/POZ_sf"/>
</dbReference>
<evidence type="ECO:0000259" key="7">
    <source>
        <dbReference type="PROSITE" id="PS51886"/>
    </source>
</evidence>
<evidence type="ECO:0000256" key="2">
    <source>
        <dbReference type="ARBA" id="ARBA00022771"/>
    </source>
</evidence>
<dbReference type="InterPro" id="IPR052260">
    <property type="entry name" value="Autophagy_Rcpt_SigReg"/>
</dbReference>
<feature type="domain" description="ZZ-type" evidence="6">
    <location>
        <begin position="451"/>
        <end position="505"/>
    </location>
</feature>
<dbReference type="SMART" id="SM00291">
    <property type="entry name" value="ZnF_ZZ"/>
    <property type="match status" value="2"/>
</dbReference>
<dbReference type="SUPFAM" id="SSF54695">
    <property type="entry name" value="POZ domain"/>
    <property type="match status" value="1"/>
</dbReference>
<dbReference type="InterPro" id="IPR043145">
    <property type="entry name" value="Znf_ZZ_sf"/>
</dbReference>
<evidence type="ECO:0000259" key="5">
    <source>
        <dbReference type="PROSITE" id="PS50097"/>
    </source>
</evidence>
<dbReference type="PANTHER" id="PTHR15090:SF8">
    <property type="entry name" value="ZZ-TYPE ZINC FINGER-CONTAINING PROTEIN"/>
    <property type="match status" value="1"/>
</dbReference>
<evidence type="ECO:0000313" key="8">
    <source>
        <dbReference type="EMBL" id="GBB99759.1"/>
    </source>
</evidence>
<evidence type="ECO:0000256" key="1">
    <source>
        <dbReference type="ARBA" id="ARBA00022723"/>
    </source>
</evidence>
<dbReference type="Gene3D" id="3.30.710.10">
    <property type="entry name" value="Potassium Channel Kv1.1, Chain A"/>
    <property type="match status" value="1"/>
</dbReference>
<dbReference type="CDD" id="cd02249">
    <property type="entry name" value="ZZ"/>
    <property type="match status" value="1"/>
</dbReference>
<accession>A0A2Z6RRZ3</accession>
<evidence type="ECO:0000256" key="4">
    <source>
        <dbReference type="PROSITE-ProRule" id="PRU00228"/>
    </source>
</evidence>
<keyword evidence="9" id="KW-1185">Reference proteome</keyword>
<dbReference type="SUPFAM" id="SSF57850">
    <property type="entry name" value="RING/U-box"/>
    <property type="match status" value="2"/>
</dbReference>
<dbReference type="PROSITE" id="PS50097">
    <property type="entry name" value="BTB"/>
    <property type="match status" value="1"/>
</dbReference>
<dbReference type="GO" id="GO:0008270">
    <property type="term" value="F:zinc ion binding"/>
    <property type="evidence" value="ECO:0007669"/>
    <property type="project" value="UniProtKB-KW"/>
</dbReference>
<dbReference type="InterPro" id="IPR000210">
    <property type="entry name" value="BTB/POZ_dom"/>
</dbReference>
<protein>
    <recommendedName>
        <fullName evidence="10">BTB domain-containing protein</fullName>
    </recommendedName>
</protein>
<dbReference type="Gene3D" id="1.25.40.420">
    <property type="match status" value="1"/>
</dbReference>
<comment type="caution">
    <text evidence="8">The sequence shown here is derived from an EMBL/GenBank/DDBJ whole genome shotgun (WGS) entry which is preliminary data.</text>
</comment>
<dbReference type="Pfam" id="PF00651">
    <property type="entry name" value="BTB"/>
    <property type="match status" value="1"/>
</dbReference>
<proteinExistence type="predicted"/>
<organism evidence="8 9">
    <name type="scientific">Rhizophagus clarus</name>
    <dbReference type="NCBI Taxonomy" id="94130"/>
    <lineage>
        <taxon>Eukaryota</taxon>
        <taxon>Fungi</taxon>
        <taxon>Fungi incertae sedis</taxon>
        <taxon>Mucoromycota</taxon>
        <taxon>Glomeromycotina</taxon>
        <taxon>Glomeromycetes</taxon>
        <taxon>Glomerales</taxon>
        <taxon>Glomeraceae</taxon>
        <taxon>Rhizophagus</taxon>
    </lineage>
</organism>
<name>A0A2Z6RRZ3_9GLOM</name>
<dbReference type="PROSITE" id="PS01357">
    <property type="entry name" value="ZF_ZZ_1"/>
    <property type="match status" value="1"/>
</dbReference>
<dbReference type="InterPro" id="IPR000433">
    <property type="entry name" value="Znf_ZZ"/>
</dbReference>
<dbReference type="AlphaFoldDB" id="A0A2Z6RRZ3"/>
<feature type="domain" description="TLDc" evidence="7">
    <location>
        <begin position="294"/>
        <end position="442"/>
    </location>
</feature>
<evidence type="ECO:0008006" key="10">
    <source>
        <dbReference type="Google" id="ProtNLM"/>
    </source>
</evidence>
<feature type="domain" description="BTB" evidence="5">
    <location>
        <begin position="24"/>
        <end position="97"/>
    </location>
</feature>
<keyword evidence="3" id="KW-0862">Zinc</keyword>
<dbReference type="InterPro" id="IPR006571">
    <property type="entry name" value="TLDc_dom"/>
</dbReference>
<evidence type="ECO:0000256" key="3">
    <source>
        <dbReference type="ARBA" id="ARBA00022833"/>
    </source>
</evidence>
<dbReference type="CDD" id="cd18186">
    <property type="entry name" value="BTB_POZ_ZBTB_KLHL-like"/>
    <property type="match status" value="1"/>
</dbReference>
<dbReference type="PROSITE" id="PS50135">
    <property type="entry name" value="ZF_ZZ_2"/>
    <property type="match status" value="2"/>
</dbReference>
<feature type="domain" description="ZZ-type" evidence="6">
    <location>
        <begin position="515"/>
        <end position="568"/>
    </location>
</feature>
<evidence type="ECO:0000313" key="9">
    <source>
        <dbReference type="Proteomes" id="UP000247702"/>
    </source>
</evidence>
<keyword evidence="2 4" id="KW-0863">Zinc-finger</keyword>
<dbReference type="Pfam" id="PF00569">
    <property type="entry name" value="ZZ"/>
    <property type="match status" value="2"/>
</dbReference>
<dbReference type="Pfam" id="PF07534">
    <property type="entry name" value="TLD"/>
    <property type="match status" value="1"/>
</dbReference>
<dbReference type="Gene3D" id="3.30.60.90">
    <property type="match status" value="2"/>
</dbReference>
<gene>
    <name evidence="8" type="ORF">RclHR1_03620008</name>
</gene>
<dbReference type="EMBL" id="BEXD01002913">
    <property type="protein sequence ID" value="GBB99759.1"/>
    <property type="molecule type" value="Genomic_DNA"/>
</dbReference>
<dbReference type="PANTHER" id="PTHR15090">
    <property type="entry name" value="SEQUESTOSOME 1-RELATED"/>
    <property type="match status" value="1"/>
</dbReference>
<dbReference type="CDD" id="cd02340">
    <property type="entry name" value="ZZ_NBR1_like"/>
    <property type="match status" value="1"/>
</dbReference>
<dbReference type="Proteomes" id="UP000247702">
    <property type="component" value="Unassembled WGS sequence"/>
</dbReference>
<evidence type="ECO:0000259" key="6">
    <source>
        <dbReference type="PROSITE" id="PS50135"/>
    </source>
</evidence>
<dbReference type="SMART" id="SM00225">
    <property type="entry name" value="BTB"/>
    <property type="match status" value="1"/>
</dbReference>